<proteinExistence type="predicted"/>
<organism evidence="2 3">
    <name type="scientific">Oryza meyeriana var. granulata</name>
    <dbReference type="NCBI Taxonomy" id="110450"/>
    <lineage>
        <taxon>Eukaryota</taxon>
        <taxon>Viridiplantae</taxon>
        <taxon>Streptophyta</taxon>
        <taxon>Embryophyta</taxon>
        <taxon>Tracheophyta</taxon>
        <taxon>Spermatophyta</taxon>
        <taxon>Magnoliopsida</taxon>
        <taxon>Liliopsida</taxon>
        <taxon>Poales</taxon>
        <taxon>Poaceae</taxon>
        <taxon>BOP clade</taxon>
        <taxon>Oryzoideae</taxon>
        <taxon>Oryzeae</taxon>
        <taxon>Oryzinae</taxon>
        <taxon>Oryza</taxon>
        <taxon>Oryza meyeriana</taxon>
    </lineage>
</organism>
<keyword evidence="3" id="KW-1185">Reference proteome</keyword>
<evidence type="ECO:0000313" key="3">
    <source>
        <dbReference type="Proteomes" id="UP000479710"/>
    </source>
</evidence>
<protein>
    <submittedName>
        <fullName evidence="2">Uncharacterized protein</fullName>
    </submittedName>
</protein>
<feature type="compositionally biased region" description="Acidic residues" evidence="1">
    <location>
        <begin position="45"/>
        <end position="54"/>
    </location>
</feature>
<feature type="compositionally biased region" description="Low complexity" evidence="1">
    <location>
        <begin position="55"/>
        <end position="70"/>
    </location>
</feature>
<dbReference type="AlphaFoldDB" id="A0A6G1DU71"/>
<evidence type="ECO:0000313" key="2">
    <source>
        <dbReference type="EMBL" id="KAF0915213.1"/>
    </source>
</evidence>
<accession>A0A6G1DU71</accession>
<feature type="region of interest" description="Disordered" evidence="1">
    <location>
        <begin position="1"/>
        <end position="92"/>
    </location>
</feature>
<comment type="caution">
    <text evidence="2">The sequence shown here is derived from an EMBL/GenBank/DDBJ whole genome shotgun (WGS) entry which is preliminary data.</text>
</comment>
<reference evidence="2 3" key="1">
    <citation type="submission" date="2019-11" db="EMBL/GenBank/DDBJ databases">
        <title>Whole genome sequence of Oryza granulata.</title>
        <authorList>
            <person name="Li W."/>
        </authorList>
    </citation>
    <scope>NUCLEOTIDE SEQUENCE [LARGE SCALE GENOMIC DNA]</scope>
    <source>
        <strain evidence="3">cv. Menghai</strain>
        <tissue evidence="2">Leaf</tissue>
    </source>
</reference>
<dbReference type="Proteomes" id="UP000479710">
    <property type="component" value="Unassembled WGS sequence"/>
</dbReference>
<evidence type="ECO:0000256" key="1">
    <source>
        <dbReference type="SAM" id="MobiDB-lite"/>
    </source>
</evidence>
<gene>
    <name evidence="2" type="ORF">E2562_034588</name>
</gene>
<dbReference type="EMBL" id="SPHZ02000006">
    <property type="protein sequence ID" value="KAF0915213.1"/>
    <property type="molecule type" value="Genomic_DNA"/>
</dbReference>
<sequence length="146" mass="15959">MGREARPRGAPALAPHQGSGKGGQDGRPMWSGSSRCRRKLILMEDSNDWMEESESNSSSSDYTTTENNSGEESESKSNTLSAHHISGSPGIKVKAKRKIVDMCKDFYKRALESCIEGIEPIIVQQTCKMADFICTELFEGDNVAGP</sequence>
<name>A0A6G1DU71_9ORYZ</name>